<dbReference type="AlphaFoldDB" id="A0A645EUA6"/>
<gene>
    <name evidence="1" type="ORF">SDC9_152255</name>
</gene>
<organism evidence="1">
    <name type="scientific">bioreactor metagenome</name>
    <dbReference type="NCBI Taxonomy" id="1076179"/>
    <lineage>
        <taxon>unclassified sequences</taxon>
        <taxon>metagenomes</taxon>
        <taxon>ecological metagenomes</taxon>
    </lineage>
</organism>
<proteinExistence type="predicted"/>
<evidence type="ECO:0008006" key="2">
    <source>
        <dbReference type="Google" id="ProtNLM"/>
    </source>
</evidence>
<dbReference type="InterPro" id="IPR025915">
    <property type="entry name" value="Phage_gp49_66"/>
</dbReference>
<dbReference type="Pfam" id="PF13876">
    <property type="entry name" value="Phage_gp49_66"/>
    <property type="match status" value="1"/>
</dbReference>
<evidence type="ECO:0000313" key="1">
    <source>
        <dbReference type="EMBL" id="MPN05006.1"/>
    </source>
</evidence>
<comment type="caution">
    <text evidence="1">The sequence shown here is derived from an EMBL/GenBank/DDBJ whole genome shotgun (WGS) entry which is preliminary data.</text>
</comment>
<protein>
    <recommendedName>
        <fullName evidence="2">Phage protein</fullName>
    </recommendedName>
</protein>
<reference evidence="1" key="1">
    <citation type="submission" date="2019-08" db="EMBL/GenBank/DDBJ databases">
        <authorList>
            <person name="Kucharzyk K."/>
            <person name="Murdoch R.W."/>
            <person name="Higgins S."/>
            <person name="Loffler F."/>
        </authorList>
    </citation>
    <scope>NUCLEOTIDE SEQUENCE</scope>
</reference>
<sequence>MSEKKVETYWDKCTVMTVHLPNGFTIVEHSACVDPANYDAAIGVEICERKIKAQLWAFEGYKLQCELGKL</sequence>
<accession>A0A645EUA6</accession>
<dbReference type="EMBL" id="VSSQ01050916">
    <property type="protein sequence ID" value="MPN05006.1"/>
    <property type="molecule type" value="Genomic_DNA"/>
</dbReference>
<name>A0A645EUA6_9ZZZZ</name>